<dbReference type="RefSeq" id="XP_003744437.1">
    <property type="nucleotide sequence ID" value="XM_003744389.2"/>
</dbReference>
<keyword evidence="1" id="KW-1185">Reference proteome</keyword>
<dbReference type="KEGG" id="goe:100901354"/>
<reference evidence="2" key="1">
    <citation type="submission" date="2025-08" db="UniProtKB">
        <authorList>
            <consortium name="RefSeq"/>
        </authorList>
    </citation>
    <scope>IDENTIFICATION</scope>
</reference>
<organism evidence="1 2">
    <name type="scientific">Galendromus occidentalis</name>
    <name type="common">western predatory mite</name>
    <dbReference type="NCBI Taxonomy" id="34638"/>
    <lineage>
        <taxon>Eukaryota</taxon>
        <taxon>Metazoa</taxon>
        <taxon>Ecdysozoa</taxon>
        <taxon>Arthropoda</taxon>
        <taxon>Chelicerata</taxon>
        <taxon>Arachnida</taxon>
        <taxon>Acari</taxon>
        <taxon>Parasitiformes</taxon>
        <taxon>Mesostigmata</taxon>
        <taxon>Gamasina</taxon>
        <taxon>Phytoseioidea</taxon>
        <taxon>Phytoseiidae</taxon>
        <taxon>Typhlodrominae</taxon>
        <taxon>Galendromus</taxon>
    </lineage>
</organism>
<sequence>MAPIEACGLIKQVSALKKIPVGKLGVLTPVHIRGLEVEFTLDHVLVPKAEQRLLEPGMILRFKIKGDSRNGFTADEIKPEECAHYFGSVIRVPTAKDPSSRTIVSLDLTLDPIVISEESLRNLKLDTPLRCGDYVSLAIRWSDWIAAQQVHARPEGEITQVIERRVRRPRTKSQGREAENAALAGLEGNVANGAGFEELSPQHERFARQRDMCDRGSRRRSRSVNLDVGEKAFPIRYYPNYPQCGPQMCSCHCVPVSSDMMYGPFANFFNPATMCMPPPFIPPFMMRGSQ</sequence>
<evidence type="ECO:0000313" key="1">
    <source>
        <dbReference type="Proteomes" id="UP000694867"/>
    </source>
</evidence>
<protein>
    <submittedName>
        <fullName evidence="2">Uncharacterized protein LOC100901354</fullName>
    </submittedName>
</protein>
<dbReference type="Proteomes" id="UP000694867">
    <property type="component" value="Unplaced"/>
</dbReference>
<dbReference type="GeneID" id="100901354"/>
<gene>
    <name evidence="2" type="primary">LOC100901354</name>
</gene>
<accession>A0AAJ6QUE1</accession>
<proteinExistence type="predicted"/>
<dbReference type="AlphaFoldDB" id="A0AAJ6QUE1"/>
<evidence type="ECO:0000313" key="2">
    <source>
        <dbReference type="RefSeq" id="XP_003744437.1"/>
    </source>
</evidence>
<name>A0AAJ6QUE1_9ACAR</name>